<comment type="similarity">
    <text evidence="1">Belongs to the thioredoxin family.</text>
</comment>
<dbReference type="Proteomes" id="UP001521184">
    <property type="component" value="Unassembled WGS sequence"/>
</dbReference>
<dbReference type="InterPro" id="IPR010357">
    <property type="entry name" value="TXNDC17_dom"/>
</dbReference>
<protein>
    <recommendedName>
        <fullName evidence="3">Thioredoxin domain-containing protein</fullName>
    </recommendedName>
</protein>
<feature type="region of interest" description="Disordered" evidence="2">
    <location>
        <begin position="41"/>
        <end position="61"/>
    </location>
</feature>
<proteinExistence type="inferred from homology"/>
<comment type="caution">
    <text evidence="4">The sequence shown here is derived from an EMBL/GenBank/DDBJ whole genome shotgun (WGS) entry which is preliminary data.</text>
</comment>
<dbReference type="InterPro" id="IPR045108">
    <property type="entry name" value="TXNDC17-like"/>
</dbReference>
<sequence>MPLTETTASPSQLAQTLQADAAASGASSFVAVYASHVDVDVEEEEEEGSGGGQKKEKKEKVRRSWCGDCVAAEPLVERKFDGGGKCGGEEEGKKCWVVWVGDKAEWRTPENVWRKAPFGVTHLPTLVKVTPEGKWEKLVEGDVYNQRKLDAFVGF</sequence>
<dbReference type="Gene3D" id="3.40.30.10">
    <property type="entry name" value="Glutaredoxin"/>
    <property type="match status" value="1"/>
</dbReference>
<organism evidence="4 5">
    <name type="scientific">Diplodia intermedia</name>
    <dbReference type="NCBI Taxonomy" id="856260"/>
    <lineage>
        <taxon>Eukaryota</taxon>
        <taxon>Fungi</taxon>
        <taxon>Dikarya</taxon>
        <taxon>Ascomycota</taxon>
        <taxon>Pezizomycotina</taxon>
        <taxon>Dothideomycetes</taxon>
        <taxon>Dothideomycetes incertae sedis</taxon>
        <taxon>Botryosphaeriales</taxon>
        <taxon>Botryosphaeriaceae</taxon>
        <taxon>Diplodia</taxon>
    </lineage>
</organism>
<evidence type="ECO:0000313" key="4">
    <source>
        <dbReference type="EMBL" id="KAL1637742.1"/>
    </source>
</evidence>
<dbReference type="Pfam" id="PF06110">
    <property type="entry name" value="TXD17-like_Trx"/>
    <property type="match status" value="1"/>
</dbReference>
<reference evidence="4 5" key="1">
    <citation type="journal article" date="2023" name="Plant Dis.">
        <title>First Report of Diplodia intermedia Causing Canker and Dieback Diseases on Apple Trees in Canada.</title>
        <authorList>
            <person name="Ellouze W."/>
            <person name="Ilyukhin E."/>
            <person name="Sulman M."/>
            <person name="Ali S."/>
        </authorList>
    </citation>
    <scope>NUCLEOTIDE SEQUENCE [LARGE SCALE GENOMIC DNA]</scope>
    <source>
        <strain evidence="4 5">M45-28</strain>
    </source>
</reference>
<dbReference type="PANTHER" id="PTHR12452">
    <property type="entry name" value="42-9-9 PROTEIN-RELATED"/>
    <property type="match status" value="1"/>
</dbReference>
<evidence type="ECO:0000313" key="5">
    <source>
        <dbReference type="Proteomes" id="UP001521184"/>
    </source>
</evidence>
<evidence type="ECO:0000256" key="1">
    <source>
        <dbReference type="ARBA" id="ARBA00008987"/>
    </source>
</evidence>
<dbReference type="InterPro" id="IPR036249">
    <property type="entry name" value="Thioredoxin-like_sf"/>
</dbReference>
<keyword evidence="5" id="KW-1185">Reference proteome</keyword>
<evidence type="ECO:0000259" key="3">
    <source>
        <dbReference type="Pfam" id="PF06110"/>
    </source>
</evidence>
<gene>
    <name evidence="4" type="ORF">SLS58_009169</name>
</gene>
<name>A0ABR3TE01_9PEZI</name>
<evidence type="ECO:0000256" key="2">
    <source>
        <dbReference type="SAM" id="MobiDB-lite"/>
    </source>
</evidence>
<dbReference type="PANTHER" id="PTHR12452:SF0">
    <property type="entry name" value="THIOREDOXIN DOMAIN-CONTAINING PROTEIN 17"/>
    <property type="match status" value="1"/>
</dbReference>
<accession>A0ABR3TE01</accession>
<dbReference type="SUPFAM" id="SSF52833">
    <property type="entry name" value="Thioredoxin-like"/>
    <property type="match status" value="1"/>
</dbReference>
<feature type="domain" description="Thioredoxin" evidence="3">
    <location>
        <begin position="58"/>
        <end position="150"/>
    </location>
</feature>
<dbReference type="EMBL" id="JAKEKT020000085">
    <property type="protein sequence ID" value="KAL1637742.1"/>
    <property type="molecule type" value="Genomic_DNA"/>
</dbReference>